<evidence type="ECO:0000313" key="2">
    <source>
        <dbReference type="EMBL" id="KAF2874381.1"/>
    </source>
</evidence>
<dbReference type="Proteomes" id="UP000481861">
    <property type="component" value="Unassembled WGS sequence"/>
</dbReference>
<dbReference type="AlphaFoldDB" id="A0A7C8MDM2"/>
<protein>
    <submittedName>
        <fullName evidence="2">Uncharacterized protein</fullName>
    </submittedName>
</protein>
<keyword evidence="1" id="KW-0732">Signal</keyword>
<keyword evidence="3" id="KW-1185">Reference proteome</keyword>
<accession>A0A7C8MDM2</accession>
<dbReference type="EMBL" id="JAADJZ010000006">
    <property type="protein sequence ID" value="KAF2874381.1"/>
    <property type="molecule type" value="Genomic_DNA"/>
</dbReference>
<dbReference type="OrthoDB" id="3785918at2759"/>
<gene>
    <name evidence="2" type="ORF">BDV95DRAFT_539782</name>
</gene>
<reference evidence="2 3" key="1">
    <citation type="submission" date="2020-01" db="EMBL/GenBank/DDBJ databases">
        <authorList>
            <consortium name="DOE Joint Genome Institute"/>
            <person name="Haridas S."/>
            <person name="Albert R."/>
            <person name="Binder M."/>
            <person name="Bloem J."/>
            <person name="Labutti K."/>
            <person name="Salamov A."/>
            <person name="Andreopoulos B."/>
            <person name="Baker S.E."/>
            <person name="Barry K."/>
            <person name="Bills G."/>
            <person name="Bluhm B.H."/>
            <person name="Cannon C."/>
            <person name="Castanera R."/>
            <person name="Culley D.E."/>
            <person name="Daum C."/>
            <person name="Ezra D."/>
            <person name="Gonzalez J.B."/>
            <person name="Henrissat B."/>
            <person name="Kuo A."/>
            <person name="Liang C."/>
            <person name="Lipzen A."/>
            <person name="Lutzoni F."/>
            <person name="Magnuson J."/>
            <person name="Mondo S."/>
            <person name="Nolan M."/>
            <person name="Ohm R."/>
            <person name="Pangilinan J."/>
            <person name="Park H.-J.H."/>
            <person name="Ramirez L."/>
            <person name="Alfaro M."/>
            <person name="Sun H."/>
            <person name="Tritt A."/>
            <person name="Yoshinaga Y."/>
            <person name="Zwiers L.-H.L."/>
            <person name="Turgeon B.G."/>
            <person name="Goodwin S.B."/>
            <person name="Spatafora J.W."/>
            <person name="Crous P.W."/>
            <person name="Grigoriev I.V."/>
        </authorList>
    </citation>
    <scope>NUCLEOTIDE SEQUENCE [LARGE SCALE GENOMIC DNA]</scope>
    <source>
        <strain evidence="2 3">CBS 611.86</strain>
    </source>
</reference>
<feature type="signal peptide" evidence="1">
    <location>
        <begin position="1"/>
        <end position="25"/>
    </location>
</feature>
<proteinExistence type="predicted"/>
<sequence length="225" mass="25050">MIKATLLPPIPRFLYLLAAAKSLIAAHGPYTTHPKTTVFTRAATPSCNPPTQKDYAISFAIAKDCISSAQPDGPAKSDLQLFGLLWTTTIEAIDLLLESCHLDNESFGWGVFGLTAGYIDPDPLFSSMKSRLHEALCKFPDMENPKRGREMLVIGGAQRVDGLVKARRQVHVMGNLMMQSFRADWGRCRWWYGVAVAERWIGRVGWQGDVLLQVEDKGKKREGED</sequence>
<comment type="caution">
    <text evidence="2">The sequence shown here is derived from an EMBL/GenBank/DDBJ whole genome shotgun (WGS) entry which is preliminary data.</text>
</comment>
<feature type="chain" id="PRO_5029022929" evidence="1">
    <location>
        <begin position="26"/>
        <end position="225"/>
    </location>
</feature>
<name>A0A7C8MDM2_9PLEO</name>
<organism evidence="2 3">
    <name type="scientific">Massariosphaeria phaeospora</name>
    <dbReference type="NCBI Taxonomy" id="100035"/>
    <lineage>
        <taxon>Eukaryota</taxon>
        <taxon>Fungi</taxon>
        <taxon>Dikarya</taxon>
        <taxon>Ascomycota</taxon>
        <taxon>Pezizomycotina</taxon>
        <taxon>Dothideomycetes</taxon>
        <taxon>Pleosporomycetidae</taxon>
        <taxon>Pleosporales</taxon>
        <taxon>Pleosporales incertae sedis</taxon>
        <taxon>Massariosphaeria</taxon>
    </lineage>
</organism>
<evidence type="ECO:0000256" key="1">
    <source>
        <dbReference type="SAM" id="SignalP"/>
    </source>
</evidence>
<evidence type="ECO:0000313" key="3">
    <source>
        <dbReference type="Proteomes" id="UP000481861"/>
    </source>
</evidence>